<reference evidence="3" key="4">
    <citation type="submission" date="2016-11" db="EMBL/GenBank/DDBJ databases">
        <authorList>
            <person name="Varghese N."/>
            <person name="Submissions S."/>
        </authorList>
    </citation>
    <scope>NUCLEOTIDE SEQUENCE</scope>
    <source>
        <strain evidence="3">DSM 1682</strain>
    </source>
</reference>
<protein>
    <submittedName>
        <fullName evidence="3">Uncharacterized protein</fullName>
    </submittedName>
</protein>
<dbReference type="AlphaFoldDB" id="A0A0X8VAG9"/>
<keyword evidence="4" id="KW-1185">Reference proteome</keyword>
<dbReference type="Proteomes" id="UP000184204">
    <property type="component" value="Unassembled WGS sequence"/>
</dbReference>
<reference evidence="2 4" key="1">
    <citation type="journal article" date="2016" name="Genome Announc.">
        <title>Complete Genome Sequence of the Amino Acid-Fermenting Clostridium propionicum X2 (DSM 1682).</title>
        <authorList>
            <person name="Poehlein A."/>
            <person name="Schlien K."/>
            <person name="Chowdhury N.P."/>
            <person name="Gottschalk G."/>
            <person name="Buckel W."/>
            <person name="Daniel R."/>
        </authorList>
    </citation>
    <scope>NUCLEOTIDE SEQUENCE [LARGE SCALE GENOMIC DNA]</scope>
    <source>
        <strain evidence="2 4">X2</strain>
    </source>
</reference>
<dbReference type="EMBL" id="FQUA01000014">
    <property type="protein sequence ID" value="SHF02798.1"/>
    <property type="molecule type" value="Genomic_DNA"/>
</dbReference>
<keyword evidence="1" id="KW-1133">Transmembrane helix</keyword>
<keyword evidence="1" id="KW-0812">Transmembrane</keyword>
<organism evidence="3 5">
    <name type="scientific">Anaerotignum propionicum DSM 1682</name>
    <dbReference type="NCBI Taxonomy" id="991789"/>
    <lineage>
        <taxon>Bacteria</taxon>
        <taxon>Bacillati</taxon>
        <taxon>Bacillota</taxon>
        <taxon>Clostridia</taxon>
        <taxon>Lachnospirales</taxon>
        <taxon>Anaerotignaceae</taxon>
        <taxon>Anaerotignum</taxon>
    </lineage>
</organism>
<evidence type="ECO:0000313" key="5">
    <source>
        <dbReference type="Proteomes" id="UP000184204"/>
    </source>
</evidence>
<reference evidence="4" key="2">
    <citation type="submission" date="2016-01" db="EMBL/GenBank/DDBJ databases">
        <authorList>
            <person name="Poehlein A."/>
            <person name="Schlien K."/>
            <person name="Gottschalk G."/>
            <person name="Buckel W."/>
            <person name="Daniel R."/>
        </authorList>
    </citation>
    <scope>NUCLEOTIDE SEQUENCE [LARGE SCALE GENOMIC DNA]</scope>
    <source>
        <strain evidence="4">X2</strain>
    </source>
</reference>
<proteinExistence type="predicted"/>
<gene>
    <name evidence="2" type="ORF">CPRO_24500</name>
    <name evidence="3" type="ORF">SAMN02745151_02542</name>
</gene>
<dbReference type="EMBL" id="CP014223">
    <property type="protein sequence ID" value="AMJ42016.1"/>
    <property type="molecule type" value="Genomic_DNA"/>
</dbReference>
<dbReference type="Proteomes" id="UP000068026">
    <property type="component" value="Chromosome"/>
</dbReference>
<dbReference type="KEGG" id="cpro:CPRO_24500"/>
<feature type="transmembrane region" description="Helical" evidence="1">
    <location>
        <begin position="12"/>
        <end position="38"/>
    </location>
</feature>
<evidence type="ECO:0000313" key="4">
    <source>
        <dbReference type="Proteomes" id="UP000068026"/>
    </source>
</evidence>
<keyword evidence="1" id="KW-0472">Membrane</keyword>
<evidence type="ECO:0000313" key="3">
    <source>
        <dbReference type="EMBL" id="SHF02798.1"/>
    </source>
</evidence>
<name>A0A0X8VAG9_ANAPI</name>
<feature type="transmembrane region" description="Helical" evidence="1">
    <location>
        <begin position="44"/>
        <end position="61"/>
    </location>
</feature>
<sequence>MKKWLLKHHKCIDILSSFIILLSLSVLTSAGICWLYQLVFTEKITPILALIILICTCKFAFDKKRVQLFNIFLHRIFNFVR</sequence>
<evidence type="ECO:0000256" key="1">
    <source>
        <dbReference type="SAM" id="Phobius"/>
    </source>
</evidence>
<evidence type="ECO:0000313" key="2">
    <source>
        <dbReference type="EMBL" id="AMJ42016.1"/>
    </source>
</evidence>
<reference evidence="5" key="3">
    <citation type="submission" date="2016-11" db="EMBL/GenBank/DDBJ databases">
        <authorList>
            <person name="Jaros S."/>
            <person name="Januszkiewicz K."/>
            <person name="Wedrychowicz H."/>
        </authorList>
    </citation>
    <scope>NUCLEOTIDE SEQUENCE [LARGE SCALE GENOMIC DNA]</scope>
    <source>
        <strain evidence="5">DSM 1682</strain>
    </source>
</reference>
<accession>A0A0X8VAG9</accession>